<evidence type="ECO:0000259" key="9">
    <source>
        <dbReference type="PROSITE" id="PS51987"/>
    </source>
</evidence>
<gene>
    <name evidence="10" type="ORF">OL599_21025</name>
</gene>
<reference evidence="10" key="1">
    <citation type="submission" date="2022-09" db="EMBL/GenBank/DDBJ databases">
        <title>Rhodovastum sp. nov. RN2-1 isolated from soil in Seongnam, South Korea.</title>
        <authorList>
            <person name="Le N.T."/>
        </authorList>
    </citation>
    <scope>NUCLEOTIDE SEQUENCE</scope>
    <source>
        <strain evidence="10">RN2-1</strain>
    </source>
</reference>
<dbReference type="GO" id="GO:0004356">
    <property type="term" value="F:glutamine synthetase activity"/>
    <property type="evidence" value="ECO:0007669"/>
    <property type="project" value="InterPro"/>
</dbReference>
<evidence type="ECO:0000256" key="3">
    <source>
        <dbReference type="ARBA" id="ARBA00022598"/>
    </source>
</evidence>
<evidence type="ECO:0000256" key="2">
    <source>
        <dbReference type="ARBA" id="ARBA00003117"/>
    </source>
</evidence>
<dbReference type="SMART" id="SM01230">
    <property type="entry name" value="Gln-synt_C"/>
    <property type="match status" value="1"/>
</dbReference>
<reference evidence="10" key="2">
    <citation type="submission" date="2022-10" db="EMBL/GenBank/DDBJ databases">
        <authorList>
            <person name="Trinh H.N."/>
        </authorList>
    </citation>
    <scope>NUCLEOTIDE SEQUENCE</scope>
    <source>
        <strain evidence="10">RN2-1</strain>
    </source>
</reference>
<dbReference type="InterPro" id="IPR014746">
    <property type="entry name" value="Gln_synth/guanido_kin_cat_dom"/>
</dbReference>
<evidence type="ECO:0000256" key="6">
    <source>
        <dbReference type="ARBA" id="ARBA00023231"/>
    </source>
</evidence>
<keyword evidence="11" id="KW-1185">Reference proteome</keyword>
<proteinExistence type="inferred from homology"/>
<dbReference type="InterPro" id="IPR036651">
    <property type="entry name" value="Gln_synt_N_sf"/>
</dbReference>
<dbReference type="Gene3D" id="3.10.20.70">
    <property type="entry name" value="Glutamine synthetase, N-terminal domain"/>
    <property type="match status" value="1"/>
</dbReference>
<dbReference type="Gene3D" id="3.30.590.10">
    <property type="entry name" value="Glutamine synthetase/guanido kinase, catalytic domain"/>
    <property type="match status" value="1"/>
</dbReference>
<evidence type="ECO:0000313" key="11">
    <source>
        <dbReference type="Proteomes" id="UP001165679"/>
    </source>
</evidence>
<protein>
    <submittedName>
        <fullName evidence="10">Glutamine synthetase family protein</fullName>
    </submittedName>
</protein>
<accession>A0AA41YQV7</accession>
<evidence type="ECO:0000256" key="8">
    <source>
        <dbReference type="RuleBase" id="RU000384"/>
    </source>
</evidence>
<comment type="caution">
    <text evidence="10">The sequence shown here is derived from an EMBL/GenBank/DDBJ whole genome shotgun (WGS) entry which is preliminary data.</text>
</comment>
<dbReference type="PANTHER" id="PTHR43785">
    <property type="entry name" value="GAMMA-GLUTAMYLPUTRESCINE SYNTHETASE"/>
    <property type="match status" value="1"/>
</dbReference>
<dbReference type="Pfam" id="PF16952">
    <property type="entry name" value="Gln-synt_N_2"/>
    <property type="match status" value="1"/>
</dbReference>
<evidence type="ECO:0000256" key="7">
    <source>
        <dbReference type="PROSITE-ProRule" id="PRU01331"/>
    </source>
</evidence>
<feature type="domain" description="GS catalytic" evidence="9">
    <location>
        <begin position="102"/>
        <end position="421"/>
    </location>
</feature>
<evidence type="ECO:0000313" key="10">
    <source>
        <dbReference type="EMBL" id="MCW3477056.1"/>
    </source>
</evidence>
<name>A0AA41YQV7_9PROT</name>
<dbReference type="InterPro" id="IPR008147">
    <property type="entry name" value="Gln_synt_N"/>
</dbReference>
<dbReference type="PANTHER" id="PTHR43785:SF12">
    <property type="entry name" value="TYPE-1 GLUTAMINE SYNTHETASE 2"/>
    <property type="match status" value="1"/>
</dbReference>
<keyword evidence="6" id="KW-0535">Nitrogen fixation</keyword>
<comment type="function">
    <text evidence="2">Catalyzes the ATP-dependent biosynthesis of glutamine from glutamate and ammonia.</text>
</comment>
<evidence type="ECO:0000256" key="5">
    <source>
        <dbReference type="ARBA" id="ARBA00022840"/>
    </source>
</evidence>
<dbReference type="RefSeq" id="WP_264715956.1">
    <property type="nucleotide sequence ID" value="NZ_JAPDNT010000029.1"/>
</dbReference>
<keyword evidence="4" id="KW-0547">Nucleotide-binding</keyword>
<keyword evidence="5" id="KW-0067">ATP-binding</keyword>
<dbReference type="PROSITE" id="PS51987">
    <property type="entry name" value="GS_CATALYTIC"/>
    <property type="match status" value="1"/>
</dbReference>
<comment type="similarity">
    <text evidence="7 8">Belongs to the glutamine synthetase family.</text>
</comment>
<dbReference type="EMBL" id="JAPDNT010000029">
    <property type="protein sequence ID" value="MCW3477056.1"/>
    <property type="molecule type" value="Genomic_DNA"/>
</dbReference>
<evidence type="ECO:0000256" key="4">
    <source>
        <dbReference type="ARBA" id="ARBA00022741"/>
    </source>
</evidence>
<dbReference type="Pfam" id="PF00120">
    <property type="entry name" value="Gln-synt_C"/>
    <property type="match status" value="1"/>
</dbReference>
<dbReference type="Proteomes" id="UP001165679">
    <property type="component" value="Unassembled WGS sequence"/>
</dbReference>
<dbReference type="GO" id="GO:0006542">
    <property type="term" value="P:glutamine biosynthetic process"/>
    <property type="evidence" value="ECO:0007669"/>
    <property type="project" value="InterPro"/>
</dbReference>
<dbReference type="AlphaFoldDB" id="A0AA41YQV7"/>
<keyword evidence="3" id="KW-0436">Ligase</keyword>
<evidence type="ECO:0000256" key="1">
    <source>
        <dbReference type="ARBA" id="ARBA00001946"/>
    </source>
</evidence>
<sequence length="421" mass="44901">MHREPLIMVCTCEIAGRVRGKGFPARDLPARLAKGVGWVPTNTMISAFGPIYATPFGTTGDLILVPDSDTEVNVDFGDGGAAEHFFLGDIRQTDGTPWECCPRHFLRRALAALHEISGLTLLAAFEHEFVYTGVEAAPGAPYSLDAYRRQGIFGEAFTAALRAAGVAPDSFLPEYGTGQFEVTCDPTAGLRAADDAVITREIARATALRLGHRAIFAPILDPAGVGNGVHVHFSFRDADGRPVMHDPAGRLGLSPVAQHFVAGLLHHMPALCAVTAPSSVSYIRMRPNRWAPTHATLADRDRGASLRVCPVLTTPGADAARQFNVEYRPADAAASPYLALGALVWAGVDGIRRALALPDSDGDKLPVTLGAALDALEATPQAADWFGATYLSAYLMHKRAELASLDGLSETEQCARYALTY</sequence>
<dbReference type="SUPFAM" id="SSF55931">
    <property type="entry name" value="Glutamine synthetase/guanido kinase"/>
    <property type="match status" value="1"/>
</dbReference>
<organism evidence="10 11">
    <name type="scientific">Limobrevibacterium gyesilva</name>
    <dbReference type="NCBI Taxonomy" id="2991712"/>
    <lineage>
        <taxon>Bacteria</taxon>
        <taxon>Pseudomonadati</taxon>
        <taxon>Pseudomonadota</taxon>
        <taxon>Alphaproteobacteria</taxon>
        <taxon>Acetobacterales</taxon>
        <taxon>Acetobacteraceae</taxon>
        <taxon>Limobrevibacterium</taxon>
    </lineage>
</organism>
<comment type="cofactor">
    <cofactor evidence="1">
        <name>Mg(2+)</name>
        <dbReference type="ChEBI" id="CHEBI:18420"/>
    </cofactor>
</comment>
<dbReference type="GO" id="GO:0005524">
    <property type="term" value="F:ATP binding"/>
    <property type="evidence" value="ECO:0007669"/>
    <property type="project" value="UniProtKB-KW"/>
</dbReference>
<dbReference type="InterPro" id="IPR008146">
    <property type="entry name" value="Gln_synth_cat_dom"/>
</dbReference>